<dbReference type="Proteomes" id="UP000829925">
    <property type="component" value="Chromosome"/>
</dbReference>
<protein>
    <submittedName>
        <fullName evidence="2">Uncharacterized protein</fullName>
    </submittedName>
</protein>
<proteinExistence type="predicted"/>
<gene>
    <name evidence="2" type="ORF">MUN82_14270</name>
</gene>
<evidence type="ECO:0000313" key="2">
    <source>
        <dbReference type="EMBL" id="UOR04106.1"/>
    </source>
</evidence>
<organism evidence="2 3">
    <name type="scientific">Hymenobacter aerilatus</name>
    <dbReference type="NCBI Taxonomy" id="2932251"/>
    <lineage>
        <taxon>Bacteria</taxon>
        <taxon>Pseudomonadati</taxon>
        <taxon>Bacteroidota</taxon>
        <taxon>Cytophagia</taxon>
        <taxon>Cytophagales</taxon>
        <taxon>Hymenobacteraceae</taxon>
        <taxon>Hymenobacter</taxon>
    </lineage>
</organism>
<dbReference type="KEGG" id="haei:MUN82_14270"/>
<dbReference type="RefSeq" id="WP_245091463.1">
    <property type="nucleotide sequence ID" value="NZ_CP095053.1"/>
</dbReference>
<dbReference type="EMBL" id="CP095053">
    <property type="protein sequence ID" value="UOR04106.1"/>
    <property type="molecule type" value="Genomic_DNA"/>
</dbReference>
<sequence length="78" mass="9051">MKRPAPPKPLFPIDSTAPASPTASATVQNPISLLYEQFSREGKQRQKLEEIQAQERLQKAIKARQEYNKYFRDNRGYE</sequence>
<reference evidence="2 3" key="1">
    <citation type="submission" date="2022-04" db="EMBL/GenBank/DDBJ databases">
        <title>Hymenobacter sp. isolated from the air.</title>
        <authorList>
            <person name="Won M."/>
            <person name="Lee C.-M."/>
            <person name="Woen H.-Y."/>
            <person name="Kwon S.-W."/>
        </authorList>
    </citation>
    <scope>NUCLEOTIDE SEQUENCE [LARGE SCALE GENOMIC DNA]</scope>
    <source>
        <strain evidence="3">5413 J-13</strain>
    </source>
</reference>
<feature type="compositionally biased region" description="Low complexity" evidence="1">
    <location>
        <begin position="15"/>
        <end position="25"/>
    </location>
</feature>
<evidence type="ECO:0000256" key="1">
    <source>
        <dbReference type="SAM" id="MobiDB-lite"/>
    </source>
</evidence>
<accession>A0A8T9SWE2</accession>
<name>A0A8T9SWE2_9BACT</name>
<evidence type="ECO:0000313" key="3">
    <source>
        <dbReference type="Proteomes" id="UP000829925"/>
    </source>
</evidence>
<dbReference type="AlphaFoldDB" id="A0A8T9SWE2"/>
<feature type="compositionally biased region" description="Pro residues" evidence="1">
    <location>
        <begin position="1"/>
        <end position="10"/>
    </location>
</feature>
<feature type="region of interest" description="Disordered" evidence="1">
    <location>
        <begin position="1"/>
        <end position="25"/>
    </location>
</feature>
<keyword evidence="3" id="KW-1185">Reference proteome</keyword>